<dbReference type="VEuPathDB" id="GiardiaDB:QR46_3105"/>
<evidence type="ECO:0000259" key="5">
    <source>
        <dbReference type="SMART" id="SM00385"/>
    </source>
</evidence>
<feature type="domain" description="Cyclin-like" evidence="5">
    <location>
        <begin position="96"/>
        <end position="200"/>
    </location>
</feature>
<name>A0A132NSC1_GIAIN</name>
<dbReference type="Pfam" id="PF00134">
    <property type="entry name" value="Cyclin_N"/>
    <property type="match status" value="1"/>
</dbReference>
<dbReference type="GO" id="GO:0051301">
    <property type="term" value="P:cell division"/>
    <property type="evidence" value="ECO:0007669"/>
    <property type="project" value="UniProtKB-KW"/>
</dbReference>
<evidence type="ECO:0000256" key="3">
    <source>
        <dbReference type="ARBA" id="ARBA00023306"/>
    </source>
</evidence>
<evidence type="ECO:0000256" key="1">
    <source>
        <dbReference type="ARBA" id="ARBA00022618"/>
    </source>
</evidence>
<reference evidence="7 8" key="1">
    <citation type="journal article" date="2015" name="Mol. Biochem. Parasitol.">
        <title>Identification of polymorphic genes for use in assemblage B genotyping assays through comparative genomics of multiple assemblage B Giardia duodenalis isolates.</title>
        <authorList>
            <person name="Wielinga C."/>
            <person name="Thompson R.C."/>
            <person name="Monis P."/>
            <person name="Ryan U."/>
        </authorList>
    </citation>
    <scope>NUCLEOTIDE SEQUENCE [LARGE SCALE GENOMIC DNA]</scope>
    <source>
        <strain evidence="7 8">BAH15c1</strain>
    </source>
</reference>
<keyword evidence="1" id="KW-0132">Cell division</keyword>
<dbReference type="Pfam" id="PF02984">
    <property type="entry name" value="Cyclin_C"/>
    <property type="match status" value="1"/>
</dbReference>
<gene>
    <name evidence="7" type="ORF">QR46_3105</name>
</gene>
<dbReference type="InterPro" id="IPR006671">
    <property type="entry name" value="Cyclin_N"/>
</dbReference>
<dbReference type="Proteomes" id="UP000070089">
    <property type="component" value="Unassembled WGS sequence"/>
</dbReference>
<evidence type="ECO:0000256" key="2">
    <source>
        <dbReference type="ARBA" id="ARBA00023127"/>
    </source>
</evidence>
<feature type="domain" description="Cyclin C-terminal" evidence="6">
    <location>
        <begin position="209"/>
        <end position="327"/>
    </location>
</feature>
<dbReference type="GO" id="GO:0044772">
    <property type="term" value="P:mitotic cell cycle phase transition"/>
    <property type="evidence" value="ECO:0007669"/>
    <property type="project" value="InterPro"/>
</dbReference>
<evidence type="ECO:0000256" key="4">
    <source>
        <dbReference type="RuleBase" id="RU000383"/>
    </source>
</evidence>
<keyword evidence="2 4" id="KW-0195">Cyclin</keyword>
<proteinExistence type="inferred from homology"/>
<dbReference type="PANTHER" id="PTHR10177">
    <property type="entry name" value="CYCLINS"/>
    <property type="match status" value="1"/>
</dbReference>
<dbReference type="PIRSF" id="PIRSF001771">
    <property type="entry name" value="Cyclin_A_B_D_E"/>
    <property type="match status" value="1"/>
</dbReference>
<feature type="domain" description="Cyclin-like" evidence="5">
    <location>
        <begin position="213"/>
        <end position="294"/>
    </location>
</feature>
<dbReference type="SMART" id="SM00385">
    <property type="entry name" value="CYCLIN"/>
    <property type="match status" value="2"/>
</dbReference>
<dbReference type="InterPro" id="IPR039361">
    <property type="entry name" value="Cyclin"/>
</dbReference>
<dbReference type="InterPro" id="IPR046965">
    <property type="entry name" value="Cyclin_A/B-like"/>
</dbReference>
<evidence type="ECO:0000313" key="7">
    <source>
        <dbReference type="EMBL" id="KWX12927.1"/>
    </source>
</evidence>
<dbReference type="InterPro" id="IPR004367">
    <property type="entry name" value="Cyclin_C-dom"/>
</dbReference>
<dbReference type="InterPro" id="IPR013763">
    <property type="entry name" value="Cyclin-like_dom"/>
</dbReference>
<organism evidence="7 8">
    <name type="scientific">Giardia duodenalis assemblage B</name>
    <dbReference type="NCBI Taxonomy" id="1394984"/>
    <lineage>
        <taxon>Eukaryota</taxon>
        <taxon>Metamonada</taxon>
        <taxon>Diplomonadida</taxon>
        <taxon>Hexamitidae</taxon>
        <taxon>Giardiinae</taxon>
        <taxon>Giardia</taxon>
    </lineage>
</organism>
<dbReference type="SUPFAM" id="SSF47954">
    <property type="entry name" value="Cyclin-like"/>
    <property type="match status" value="2"/>
</dbReference>
<comment type="caution">
    <text evidence="7">The sequence shown here is derived from an EMBL/GenBank/DDBJ whole genome shotgun (WGS) entry which is preliminary data.</text>
</comment>
<dbReference type="InterPro" id="IPR036915">
    <property type="entry name" value="Cyclin-like_sf"/>
</dbReference>
<dbReference type="EMBL" id="JXTI01000093">
    <property type="protein sequence ID" value="KWX12927.1"/>
    <property type="molecule type" value="Genomic_DNA"/>
</dbReference>
<sequence>MTLDDESQSVHTFEQPVDNVEEMPQALINFRHANPDKETDILDIDLIDKDDIQACAEYVREIYEYLLQSEGKYMLGSDFLSNQVDFDAEDRTLLVDWVSRCHTRFNLANESFFHCIAIFDSYLSRVVVPKASNRLVGICCLFIAAKYEQSYIPSLRHFVEALTQVDPEFLVSCKCEGNRSGSCYRCTREAIIDMEESILHTLDFQLAMPTILTFLRRYARISEMKNRDRYIAFYISELSCLTTSIFKFKPSEIAAGCIAMSRRLTRKPTWDETLERYSGYSESDTKKVMAEISTIMKKYACNPKARYIRRKYSQEDRFYGVSLMIETVVTQALTLNAKEAK</sequence>
<dbReference type="SMART" id="SM01332">
    <property type="entry name" value="Cyclin_C"/>
    <property type="match status" value="1"/>
</dbReference>
<dbReference type="OrthoDB" id="5590282at2759"/>
<evidence type="ECO:0000313" key="8">
    <source>
        <dbReference type="Proteomes" id="UP000070089"/>
    </source>
</evidence>
<evidence type="ECO:0000259" key="6">
    <source>
        <dbReference type="SMART" id="SM01332"/>
    </source>
</evidence>
<accession>A0A132NSC1</accession>
<dbReference type="FunFam" id="1.10.472.10:FF:000142">
    <property type="entry name" value="Cyclin, N-terminal domain containing protein"/>
    <property type="match status" value="1"/>
</dbReference>
<dbReference type="GO" id="GO:0016538">
    <property type="term" value="F:cyclin-dependent protein serine/threonine kinase regulator activity"/>
    <property type="evidence" value="ECO:0007669"/>
    <property type="project" value="InterPro"/>
</dbReference>
<dbReference type="AlphaFoldDB" id="A0A132NSC1"/>
<protein>
    <submittedName>
        <fullName evidence="7">G2/mitotic-specific cyclin B/ cyclin box fold/ protein binding domain protein</fullName>
    </submittedName>
</protein>
<dbReference type="Gene3D" id="1.10.472.10">
    <property type="entry name" value="Cyclin-like"/>
    <property type="match status" value="2"/>
</dbReference>
<dbReference type="CDD" id="cd20537">
    <property type="entry name" value="CYCLIN_CCNO-like_rpt2"/>
    <property type="match status" value="1"/>
</dbReference>
<keyword evidence="3" id="KW-0131">Cell cycle</keyword>
<comment type="similarity">
    <text evidence="4">Belongs to the cyclin family.</text>
</comment>